<dbReference type="PANTHER" id="PTHR35910:SF1">
    <property type="entry name" value="2EXR DOMAIN-CONTAINING PROTEIN"/>
    <property type="match status" value="1"/>
</dbReference>
<dbReference type="OrthoDB" id="3596450at2759"/>
<organism evidence="2 3">
    <name type="scientific">Ophiocordyceps unilateralis</name>
    <name type="common">Zombie-ant fungus</name>
    <name type="synonym">Torrubia unilateralis</name>
    <dbReference type="NCBI Taxonomy" id="268505"/>
    <lineage>
        <taxon>Eukaryota</taxon>
        <taxon>Fungi</taxon>
        <taxon>Dikarya</taxon>
        <taxon>Ascomycota</taxon>
        <taxon>Pezizomycotina</taxon>
        <taxon>Sordariomycetes</taxon>
        <taxon>Hypocreomycetidae</taxon>
        <taxon>Hypocreales</taxon>
        <taxon>Ophiocordycipitaceae</taxon>
        <taxon>Ophiocordyceps</taxon>
    </lineage>
</organism>
<dbReference type="AlphaFoldDB" id="A0A2A9P4K7"/>
<gene>
    <name evidence="2" type="ORF">XA68_16609</name>
</gene>
<proteinExistence type="predicted"/>
<dbReference type="InterPro" id="IPR045518">
    <property type="entry name" value="2EXR"/>
</dbReference>
<keyword evidence="3" id="KW-1185">Reference proteome</keyword>
<evidence type="ECO:0000259" key="1">
    <source>
        <dbReference type="Pfam" id="PF20150"/>
    </source>
</evidence>
<feature type="domain" description="2EXR" evidence="1">
    <location>
        <begin position="6"/>
        <end position="118"/>
    </location>
</feature>
<dbReference type="Pfam" id="PF20150">
    <property type="entry name" value="2EXR"/>
    <property type="match status" value="1"/>
</dbReference>
<sequence>MVTSCFDFFPLLPCELRLHVWELAIRPPGAGVHRISIVDDDSQAATQGTLRAVPGDDDDFRGKKSRRRHIAAVAPAAAELESEEWIRDNSSASLWDAGLWTACRESRQVMMWHFRLPFWHDARHKLLQTGGYWSPAAVAEEFQDMTAMTVARNGRYFVVQPHRDLFWIEPQDWKSTVNWRTLFADLPFSSSLRGYGHLSHLAVEFDPSWNVDMPKDLPALLQESTPRGFVARAMAECATNRLYSFIWLIDRHLIRAANANRPEVEASDQPVTFYDCHHVYVETEREDLDDFRYGSDFEYEKTAVYFMQRLGTIGNGDYTLMADDSGDVDGFDFQVDDYLGVLSYV</sequence>
<name>A0A2A9P4K7_OPHUN</name>
<evidence type="ECO:0000313" key="2">
    <source>
        <dbReference type="EMBL" id="PFH56369.1"/>
    </source>
</evidence>
<dbReference type="EMBL" id="LAZP02000597">
    <property type="protein sequence ID" value="PFH56369.1"/>
    <property type="molecule type" value="Genomic_DNA"/>
</dbReference>
<dbReference type="PANTHER" id="PTHR35910">
    <property type="entry name" value="2EXR DOMAIN-CONTAINING PROTEIN"/>
    <property type="match status" value="1"/>
</dbReference>
<accession>A0A2A9P4K7</accession>
<reference evidence="2 3" key="2">
    <citation type="journal article" date="2017" name="Sci. Rep.">
        <title>Ant-infecting Ophiocordyceps genomes reveal a high diversity of potential behavioral manipulation genes and a possible major role for enterotoxins.</title>
        <authorList>
            <person name="de Bekker C."/>
            <person name="Ohm R.A."/>
            <person name="Evans H.C."/>
            <person name="Brachmann A."/>
            <person name="Hughes D.P."/>
        </authorList>
    </citation>
    <scope>NUCLEOTIDE SEQUENCE [LARGE SCALE GENOMIC DNA]</scope>
    <source>
        <strain evidence="2 3">SC16a</strain>
    </source>
</reference>
<protein>
    <recommendedName>
        <fullName evidence="1">2EXR domain-containing protein</fullName>
    </recommendedName>
</protein>
<reference evidence="2 3" key="1">
    <citation type="journal article" date="2015" name="BMC Genomics">
        <title>Gene expression during zombie ant biting behavior reflects the complexity underlying fungal parasitic behavioral manipulation.</title>
        <authorList>
            <person name="de Bekker C."/>
            <person name="Ohm R.A."/>
            <person name="Loreto R.G."/>
            <person name="Sebastian A."/>
            <person name="Albert I."/>
            <person name="Merrow M."/>
            <person name="Brachmann A."/>
            <person name="Hughes D.P."/>
        </authorList>
    </citation>
    <scope>NUCLEOTIDE SEQUENCE [LARGE SCALE GENOMIC DNA]</scope>
    <source>
        <strain evidence="2 3">SC16a</strain>
    </source>
</reference>
<comment type="caution">
    <text evidence="2">The sequence shown here is derived from an EMBL/GenBank/DDBJ whole genome shotgun (WGS) entry which is preliminary data.</text>
</comment>
<evidence type="ECO:0000313" key="3">
    <source>
        <dbReference type="Proteomes" id="UP000037136"/>
    </source>
</evidence>
<dbReference type="Proteomes" id="UP000037136">
    <property type="component" value="Unassembled WGS sequence"/>
</dbReference>